<evidence type="ECO:0000256" key="5">
    <source>
        <dbReference type="ARBA" id="ARBA00010826"/>
    </source>
</evidence>
<dbReference type="FunFam" id="3.20.20.70:FF:000134">
    <property type="entry name" value="7,8-didemethyl-8-hydroxy-5-deazariboflavin synthase"/>
    <property type="match status" value="1"/>
</dbReference>
<feature type="region of interest" description="Disordered" evidence="17">
    <location>
        <begin position="430"/>
        <end position="464"/>
    </location>
</feature>
<evidence type="ECO:0000256" key="3">
    <source>
        <dbReference type="ARBA" id="ARBA00004712"/>
    </source>
</evidence>
<evidence type="ECO:0000256" key="2">
    <source>
        <dbReference type="ARBA" id="ARBA00003692"/>
    </source>
</evidence>
<dbReference type="AlphaFoldDB" id="A0A285PK70"/>
<evidence type="ECO:0000256" key="7">
    <source>
        <dbReference type="ARBA" id="ARBA00012289"/>
    </source>
</evidence>
<accession>A0A285PK70</accession>
<evidence type="ECO:0000256" key="1">
    <source>
        <dbReference type="ARBA" id="ARBA00001966"/>
    </source>
</evidence>
<dbReference type="InterPro" id="IPR006638">
    <property type="entry name" value="Elp3/MiaA/NifB-like_rSAM"/>
</dbReference>
<reference evidence="19 20" key="1">
    <citation type="submission" date="2017-09" db="EMBL/GenBank/DDBJ databases">
        <authorList>
            <person name="Ehlers B."/>
            <person name="Leendertz F.H."/>
        </authorList>
    </citation>
    <scope>NUCLEOTIDE SEQUENCE [LARGE SCALE GENOMIC DNA]</scope>
    <source>
        <strain evidence="19 20">DSM 18289</strain>
    </source>
</reference>
<evidence type="ECO:0000313" key="19">
    <source>
        <dbReference type="EMBL" id="SNZ20281.1"/>
    </source>
</evidence>
<evidence type="ECO:0000256" key="10">
    <source>
        <dbReference type="ARBA" id="ARBA00022679"/>
    </source>
</evidence>
<keyword evidence="13" id="KW-0408">Iron</keyword>
<keyword evidence="9" id="KW-0004">4Fe-4S</keyword>
<keyword evidence="12" id="KW-0479">Metal-binding</keyword>
<dbReference type="Gene3D" id="3.20.20.70">
    <property type="entry name" value="Aldolase class I"/>
    <property type="match status" value="1"/>
</dbReference>
<keyword evidence="11" id="KW-0949">S-adenosyl-L-methionine</keyword>
<evidence type="ECO:0000256" key="16">
    <source>
        <dbReference type="ARBA" id="ARBA00048974"/>
    </source>
</evidence>
<dbReference type="Pfam" id="PF04055">
    <property type="entry name" value="Radical_SAM"/>
    <property type="match status" value="1"/>
</dbReference>
<comment type="catalytic activity">
    <reaction evidence="15">
        <text>5-amino-6-(D-ribitylamino)uracil + L-tyrosine + S-adenosyl-L-methionine = 5-amino-5-(4-hydroxybenzyl)-6-(D-ribitylimino)-5,6-dihydrouracil + 2-iminoacetate + 5'-deoxyadenosine + L-methionine + H(+)</text>
        <dbReference type="Rhea" id="RHEA:55200"/>
        <dbReference type="ChEBI" id="CHEBI:15378"/>
        <dbReference type="ChEBI" id="CHEBI:15934"/>
        <dbReference type="ChEBI" id="CHEBI:17319"/>
        <dbReference type="ChEBI" id="CHEBI:57844"/>
        <dbReference type="ChEBI" id="CHEBI:58315"/>
        <dbReference type="ChEBI" id="CHEBI:59789"/>
        <dbReference type="ChEBI" id="CHEBI:77846"/>
        <dbReference type="ChEBI" id="CHEBI:85936"/>
        <dbReference type="EC" id="2.5.1.147"/>
    </reaction>
</comment>
<dbReference type="InterPro" id="IPR058240">
    <property type="entry name" value="rSAM_sf"/>
</dbReference>
<evidence type="ECO:0000256" key="17">
    <source>
        <dbReference type="SAM" id="MobiDB-lite"/>
    </source>
</evidence>
<comment type="function">
    <text evidence="2">Catalyzes the radical-mediated synthesis of 7,8-didemethyl-8-hydroxy-5-deazariboflavin (FO) from 5-amino-6-(D-ribitylamino)uracil and L-tyrosine.</text>
</comment>
<dbReference type="PROSITE" id="PS51918">
    <property type="entry name" value="RADICAL_SAM"/>
    <property type="match status" value="1"/>
</dbReference>
<dbReference type="CDD" id="cd01335">
    <property type="entry name" value="Radical_SAM"/>
    <property type="match status" value="1"/>
</dbReference>
<dbReference type="UniPathway" id="UPA00072"/>
<dbReference type="SFLD" id="SFLDS00029">
    <property type="entry name" value="Radical_SAM"/>
    <property type="match status" value="2"/>
</dbReference>
<dbReference type="NCBIfam" id="TIGR00423">
    <property type="entry name" value="CofH family radical SAM protein"/>
    <property type="match status" value="1"/>
</dbReference>
<dbReference type="InterPro" id="IPR013785">
    <property type="entry name" value="Aldolase_TIM"/>
</dbReference>
<dbReference type="EMBL" id="OBEL01000004">
    <property type="protein sequence ID" value="SNZ20281.1"/>
    <property type="molecule type" value="Genomic_DNA"/>
</dbReference>
<dbReference type="InterPro" id="IPR020050">
    <property type="entry name" value="FO_synthase_su2"/>
</dbReference>
<protein>
    <recommendedName>
        <fullName evidence="8">FO synthase</fullName>
        <ecNumber evidence="7">2.5.1.147</ecNumber>
        <ecNumber evidence="6">4.3.1.32</ecNumber>
    </recommendedName>
</protein>
<dbReference type="GO" id="GO:0046872">
    <property type="term" value="F:metal ion binding"/>
    <property type="evidence" value="ECO:0007669"/>
    <property type="project" value="UniProtKB-KW"/>
</dbReference>
<dbReference type="EC" id="2.5.1.147" evidence="7"/>
<organism evidence="19 20">
    <name type="scientific">Cohaesibacter gelatinilyticus</name>
    <dbReference type="NCBI Taxonomy" id="372072"/>
    <lineage>
        <taxon>Bacteria</taxon>
        <taxon>Pseudomonadati</taxon>
        <taxon>Pseudomonadota</taxon>
        <taxon>Alphaproteobacteria</taxon>
        <taxon>Hyphomicrobiales</taxon>
        <taxon>Cohaesibacteraceae</taxon>
    </lineage>
</organism>
<dbReference type="Proteomes" id="UP000219439">
    <property type="component" value="Unassembled WGS sequence"/>
</dbReference>
<evidence type="ECO:0000259" key="18">
    <source>
        <dbReference type="PROSITE" id="PS51918"/>
    </source>
</evidence>
<evidence type="ECO:0000313" key="20">
    <source>
        <dbReference type="Proteomes" id="UP000219439"/>
    </source>
</evidence>
<dbReference type="GO" id="GO:0051539">
    <property type="term" value="F:4 iron, 4 sulfur cluster binding"/>
    <property type="evidence" value="ECO:0007669"/>
    <property type="project" value="UniProtKB-KW"/>
</dbReference>
<dbReference type="HAMAP" id="MF_01612">
    <property type="entry name" value="FO_synth_sub2"/>
    <property type="match status" value="1"/>
</dbReference>
<evidence type="ECO:0000256" key="9">
    <source>
        <dbReference type="ARBA" id="ARBA00022485"/>
    </source>
</evidence>
<dbReference type="SFLD" id="SFLDG01064">
    <property type="entry name" value="F420__menaquinone_cofactor_bio"/>
    <property type="match status" value="2"/>
</dbReference>
<evidence type="ECO:0000256" key="11">
    <source>
        <dbReference type="ARBA" id="ARBA00022691"/>
    </source>
</evidence>
<dbReference type="RefSeq" id="WP_097154644.1">
    <property type="nucleotide sequence ID" value="NZ_OBEL01000004.1"/>
</dbReference>
<name>A0A285PK70_9HYPH</name>
<comment type="similarity">
    <text evidence="5">In the N-terminal section; belongs to the radical SAM superfamily. CofG family.</text>
</comment>
<comment type="catalytic activity">
    <reaction evidence="16">
        <text>5-amino-5-(4-hydroxybenzyl)-6-(D-ribitylimino)-5,6-dihydrouracil + S-adenosyl-L-methionine = 7,8-didemethyl-8-hydroxy-5-deazariboflavin + 5'-deoxyadenosine + L-methionine + NH4(+) + H(+)</text>
        <dbReference type="Rhea" id="RHEA:55204"/>
        <dbReference type="ChEBI" id="CHEBI:15378"/>
        <dbReference type="ChEBI" id="CHEBI:17319"/>
        <dbReference type="ChEBI" id="CHEBI:28938"/>
        <dbReference type="ChEBI" id="CHEBI:57844"/>
        <dbReference type="ChEBI" id="CHEBI:59789"/>
        <dbReference type="ChEBI" id="CHEBI:59904"/>
        <dbReference type="ChEBI" id="CHEBI:85936"/>
        <dbReference type="EC" id="4.3.1.32"/>
    </reaction>
</comment>
<feature type="domain" description="Radical SAM core" evidence="18">
    <location>
        <begin position="84"/>
        <end position="324"/>
    </location>
</feature>
<dbReference type="InterPro" id="IPR007197">
    <property type="entry name" value="rSAM"/>
</dbReference>
<gene>
    <name evidence="19" type="ORF">SAMN06265368_3384</name>
</gene>
<comment type="pathway">
    <text evidence="3">Cofactor biosynthesis; coenzyme F0 biosynthesis.</text>
</comment>
<feature type="compositionally biased region" description="Basic and acidic residues" evidence="17">
    <location>
        <begin position="430"/>
        <end position="440"/>
    </location>
</feature>
<dbReference type="SMART" id="SM00729">
    <property type="entry name" value="Elp3"/>
    <property type="match status" value="1"/>
</dbReference>
<dbReference type="SFLD" id="SFLDG01389">
    <property type="entry name" value="menaquinone_synthsis_involved"/>
    <property type="match status" value="1"/>
</dbReference>
<keyword evidence="10" id="KW-0808">Transferase</keyword>
<evidence type="ECO:0000256" key="14">
    <source>
        <dbReference type="ARBA" id="ARBA00023014"/>
    </source>
</evidence>
<dbReference type="OrthoDB" id="9802027at2"/>
<proteinExistence type="inferred from homology"/>
<evidence type="ECO:0000256" key="6">
    <source>
        <dbReference type="ARBA" id="ARBA00012126"/>
    </source>
</evidence>
<dbReference type="GO" id="GO:0141093">
    <property type="term" value="F:5-amino-6-(D-ribitylamino)uracil--L-tyrosine 4-hydroxyphenyl transferase activity"/>
    <property type="evidence" value="ECO:0007669"/>
    <property type="project" value="UniProtKB-EC"/>
</dbReference>
<dbReference type="EC" id="4.3.1.32" evidence="6"/>
<evidence type="ECO:0000256" key="12">
    <source>
        <dbReference type="ARBA" id="ARBA00022723"/>
    </source>
</evidence>
<dbReference type="GO" id="GO:0044689">
    <property type="term" value="F:7,8-didemethyl-8-hydroxy-5-deazariboflavin synthase activity"/>
    <property type="evidence" value="ECO:0007669"/>
    <property type="project" value="UniProtKB-EC"/>
</dbReference>
<dbReference type="SFLD" id="SFLDG01388">
    <property type="entry name" value="7_8-didemethyl-8-hydroxy-5-dea"/>
    <property type="match status" value="1"/>
</dbReference>
<dbReference type="PANTHER" id="PTHR43076">
    <property type="entry name" value="FO SYNTHASE (COFH)"/>
    <property type="match status" value="1"/>
</dbReference>
<dbReference type="InterPro" id="IPR019940">
    <property type="entry name" value="CofH_family"/>
</dbReference>
<dbReference type="NCBIfam" id="TIGR03551">
    <property type="entry name" value="F420_cofH"/>
    <property type="match status" value="1"/>
</dbReference>
<evidence type="ECO:0000256" key="15">
    <source>
        <dbReference type="ARBA" id="ARBA00048468"/>
    </source>
</evidence>
<evidence type="ECO:0000256" key="13">
    <source>
        <dbReference type="ARBA" id="ARBA00023004"/>
    </source>
</evidence>
<feature type="compositionally biased region" description="Low complexity" evidence="17">
    <location>
        <begin position="453"/>
        <end position="464"/>
    </location>
</feature>
<keyword evidence="14" id="KW-0411">Iron-sulfur</keyword>
<dbReference type="NCBIfam" id="NF005609">
    <property type="entry name" value="PRK07360.1"/>
    <property type="match status" value="1"/>
</dbReference>
<dbReference type="InterPro" id="IPR034405">
    <property type="entry name" value="F420"/>
</dbReference>
<comment type="cofactor">
    <cofactor evidence="1">
        <name>[4Fe-4S] cluster</name>
        <dbReference type="ChEBI" id="CHEBI:49883"/>
    </cofactor>
</comment>
<keyword evidence="20" id="KW-1185">Reference proteome</keyword>
<sequence>MTPTNSLSSSAERIAFSGLRSLRDLNLEISALSEQIRLILAKALAREEISIAEGITLFECEGADLDALKRTASHLCHQVHGDRVGFVVNRNINFTNICYMGCKFCGFAKRSEDKGAEFLSFDQVVARAQEAWDRGATEVCIQGGLHPKLEGTYYRDLCKAIKAALPDMHIHAFSPYEIWYGAAKSRMSYHDFISDLMEAGLGSMPGTAAEILDTEIRQQLTKNKLSTEKWVEIIRAAHEVGLPTTATIMYGHIDGPEHWAAHLALLRDIQKDTGGFTELVPLSFVHSDSPLYTQNPDKVRPGPTSMEVDKMHAVARLMLHGWIDNIQVSWTKLGPDRARQMLQAGVNDLGGTLMNESISRSAGSDFGQEITPHEMVQIIRGAGRVPYQRNTIYETKACYANSDPEEQAPLVERSVDQNLSFLRMFPDVREQAGAGERGHLEPSQSLWVGGRQSASKNAANGGAS</sequence>
<evidence type="ECO:0000256" key="4">
    <source>
        <dbReference type="ARBA" id="ARBA00010051"/>
    </source>
</evidence>
<dbReference type="PANTHER" id="PTHR43076:SF1">
    <property type="entry name" value="LIPOYL SYNTHASE 2"/>
    <property type="match status" value="1"/>
</dbReference>
<evidence type="ECO:0000256" key="8">
    <source>
        <dbReference type="ARBA" id="ARBA00022220"/>
    </source>
</evidence>
<dbReference type="InterPro" id="IPR045567">
    <property type="entry name" value="CofH/MnqC-like_C"/>
</dbReference>
<dbReference type="SUPFAM" id="SSF102114">
    <property type="entry name" value="Radical SAM enzymes"/>
    <property type="match status" value="1"/>
</dbReference>
<dbReference type="Pfam" id="PF19288">
    <property type="entry name" value="CofH_C"/>
    <property type="match status" value="1"/>
</dbReference>
<comment type="similarity">
    <text evidence="4">In the C-terminal section; belongs to the radical SAM superfamily. CofH family.</text>
</comment>